<dbReference type="Proteomes" id="UP000770717">
    <property type="component" value="Unassembled WGS sequence"/>
</dbReference>
<proteinExistence type="predicted"/>
<comment type="caution">
    <text evidence="1">The sequence shown here is derived from an EMBL/GenBank/DDBJ whole genome shotgun (WGS) entry which is preliminary data.</text>
</comment>
<dbReference type="AlphaFoldDB" id="A0A8J6E3I4"/>
<protein>
    <submittedName>
        <fullName evidence="1">Uncharacterized protein</fullName>
    </submittedName>
</protein>
<name>A0A8J6E3I4_ELECQ</name>
<evidence type="ECO:0000313" key="1">
    <source>
        <dbReference type="EMBL" id="KAG9461320.1"/>
    </source>
</evidence>
<sequence length="86" mass="9198">MIGGKKGFWEQKKTLVGGDVAQSSKEGLPYPIVDVKGRMLLAQSIVWTMGSRNPCAFKTVDSTVPPSNVAYANMGEELGLVEADPV</sequence>
<gene>
    <name evidence="1" type="ORF">GDO78_017283</name>
</gene>
<evidence type="ECO:0000313" key="2">
    <source>
        <dbReference type="Proteomes" id="UP000770717"/>
    </source>
</evidence>
<organism evidence="1 2">
    <name type="scientific">Eleutherodactylus coqui</name>
    <name type="common">Puerto Rican coqui</name>
    <dbReference type="NCBI Taxonomy" id="57060"/>
    <lineage>
        <taxon>Eukaryota</taxon>
        <taxon>Metazoa</taxon>
        <taxon>Chordata</taxon>
        <taxon>Craniata</taxon>
        <taxon>Vertebrata</taxon>
        <taxon>Euteleostomi</taxon>
        <taxon>Amphibia</taxon>
        <taxon>Batrachia</taxon>
        <taxon>Anura</taxon>
        <taxon>Neobatrachia</taxon>
        <taxon>Hyloidea</taxon>
        <taxon>Eleutherodactylidae</taxon>
        <taxon>Eleutherodactylinae</taxon>
        <taxon>Eleutherodactylus</taxon>
        <taxon>Eleutherodactylus</taxon>
    </lineage>
</organism>
<keyword evidence="2" id="KW-1185">Reference proteome</keyword>
<dbReference type="EMBL" id="WNTK01023983">
    <property type="protein sequence ID" value="KAG9461320.1"/>
    <property type="molecule type" value="Genomic_DNA"/>
</dbReference>
<accession>A0A8J6E3I4</accession>
<reference evidence="1" key="1">
    <citation type="thesis" date="2020" institute="ProQuest LLC" country="789 East Eisenhower Parkway, Ann Arbor, MI, USA">
        <title>Comparative Genomics and Chromosome Evolution.</title>
        <authorList>
            <person name="Mudd A.B."/>
        </authorList>
    </citation>
    <scope>NUCLEOTIDE SEQUENCE</scope>
    <source>
        <strain evidence="1">HN-11 Male</strain>
        <tissue evidence="1">Kidney and liver</tissue>
    </source>
</reference>